<dbReference type="RefSeq" id="WP_092459153.1">
    <property type="nucleotide sequence ID" value="NZ_FPCJ01000001.1"/>
</dbReference>
<evidence type="ECO:0000313" key="3">
    <source>
        <dbReference type="Proteomes" id="UP000199537"/>
    </source>
</evidence>
<sequence>MTNFIPIFPLELVVYPGEQLNLHVREKRYQQMIRECAEQGKDFGIPPVIKGRLHEYGTLMRLLHIEKIHSDGSLDIRTRGLKVFRILEVIRDIPQKPYAGAIVHYPDNHTEGDHRLMQSLVQALHWLHQKLHLEKSFDKPIDHLSTYDLAHHACLGLEGEYQMLELLHERQRQEYLRRHLKNIRPLIDEIEKLREKIKMNGHFRELQIPDF</sequence>
<dbReference type="Proteomes" id="UP000199537">
    <property type="component" value="Unassembled WGS sequence"/>
</dbReference>
<dbReference type="SMART" id="SM00464">
    <property type="entry name" value="LON"/>
    <property type="match status" value="1"/>
</dbReference>
<dbReference type="EMBL" id="FPCJ01000001">
    <property type="protein sequence ID" value="SFV32419.1"/>
    <property type="molecule type" value="Genomic_DNA"/>
</dbReference>
<dbReference type="Pfam" id="PF02190">
    <property type="entry name" value="LON_substr_bdg"/>
    <property type="match status" value="1"/>
</dbReference>
<name>A0A1I7NCN6_9BACT</name>
<dbReference type="PANTHER" id="PTHR46732:SF8">
    <property type="entry name" value="ATP-DEPENDENT PROTEASE LA (LON) DOMAIN PROTEIN"/>
    <property type="match status" value="1"/>
</dbReference>
<dbReference type="STRING" id="1393122.SAMN05660895_1338"/>
<reference evidence="3" key="1">
    <citation type="submission" date="2016-10" db="EMBL/GenBank/DDBJ databases">
        <authorList>
            <person name="Varghese N."/>
            <person name="Submissions S."/>
        </authorList>
    </citation>
    <scope>NUCLEOTIDE SEQUENCE [LARGE SCALE GENOMIC DNA]</scope>
    <source>
        <strain evidence="3">DSM 14807</strain>
    </source>
</reference>
<dbReference type="Gene3D" id="2.30.130.40">
    <property type="entry name" value="LON domain-like"/>
    <property type="match status" value="1"/>
</dbReference>
<dbReference type="AlphaFoldDB" id="A0A1I7NCN6"/>
<gene>
    <name evidence="2" type="ORF">SAMN05660895_1338</name>
</gene>
<proteinExistence type="predicted"/>
<dbReference type="InterPro" id="IPR003111">
    <property type="entry name" value="Lon_prtase_N"/>
</dbReference>
<dbReference type="InterPro" id="IPR015947">
    <property type="entry name" value="PUA-like_sf"/>
</dbReference>
<organism evidence="2 3">
    <name type="scientific">Thermoflavifilum thermophilum</name>
    <dbReference type="NCBI Taxonomy" id="1393122"/>
    <lineage>
        <taxon>Bacteria</taxon>
        <taxon>Pseudomonadati</taxon>
        <taxon>Bacteroidota</taxon>
        <taxon>Chitinophagia</taxon>
        <taxon>Chitinophagales</taxon>
        <taxon>Chitinophagaceae</taxon>
        <taxon>Thermoflavifilum</taxon>
    </lineage>
</organism>
<accession>A0A1I7NCN6</accession>
<evidence type="ECO:0000313" key="2">
    <source>
        <dbReference type="EMBL" id="SFV32419.1"/>
    </source>
</evidence>
<feature type="domain" description="Lon N-terminal" evidence="1">
    <location>
        <begin position="4"/>
        <end position="182"/>
    </location>
</feature>
<protein>
    <recommendedName>
        <fullName evidence="1">Lon N-terminal domain-containing protein</fullName>
    </recommendedName>
</protein>
<dbReference type="InterPro" id="IPR046336">
    <property type="entry name" value="Lon_prtase_N_sf"/>
</dbReference>
<dbReference type="OrthoDB" id="25394at2"/>
<dbReference type="PANTHER" id="PTHR46732">
    <property type="entry name" value="ATP-DEPENDENT PROTEASE LA (LON) DOMAIN PROTEIN"/>
    <property type="match status" value="1"/>
</dbReference>
<keyword evidence="3" id="KW-1185">Reference proteome</keyword>
<evidence type="ECO:0000259" key="1">
    <source>
        <dbReference type="SMART" id="SM00464"/>
    </source>
</evidence>
<dbReference type="SUPFAM" id="SSF88697">
    <property type="entry name" value="PUA domain-like"/>
    <property type="match status" value="1"/>
</dbReference>